<name>A0ABQ8TYL0_PERAM</name>
<accession>A0ABQ8TYL0</accession>
<evidence type="ECO:0000313" key="3">
    <source>
        <dbReference type="Proteomes" id="UP001148838"/>
    </source>
</evidence>
<feature type="region of interest" description="Disordered" evidence="1">
    <location>
        <begin position="306"/>
        <end position="330"/>
    </location>
</feature>
<organism evidence="2 3">
    <name type="scientific">Periplaneta americana</name>
    <name type="common">American cockroach</name>
    <name type="synonym">Blatta americana</name>
    <dbReference type="NCBI Taxonomy" id="6978"/>
    <lineage>
        <taxon>Eukaryota</taxon>
        <taxon>Metazoa</taxon>
        <taxon>Ecdysozoa</taxon>
        <taxon>Arthropoda</taxon>
        <taxon>Hexapoda</taxon>
        <taxon>Insecta</taxon>
        <taxon>Pterygota</taxon>
        <taxon>Neoptera</taxon>
        <taxon>Polyneoptera</taxon>
        <taxon>Dictyoptera</taxon>
        <taxon>Blattodea</taxon>
        <taxon>Blattoidea</taxon>
        <taxon>Blattidae</taxon>
        <taxon>Blattinae</taxon>
        <taxon>Periplaneta</taxon>
    </lineage>
</organism>
<feature type="region of interest" description="Disordered" evidence="1">
    <location>
        <begin position="134"/>
        <end position="158"/>
    </location>
</feature>
<comment type="caution">
    <text evidence="2">The sequence shown here is derived from an EMBL/GenBank/DDBJ whole genome shotgun (WGS) entry which is preliminary data.</text>
</comment>
<keyword evidence="3" id="KW-1185">Reference proteome</keyword>
<reference evidence="2 3" key="1">
    <citation type="journal article" date="2022" name="Allergy">
        <title>Genome assembly and annotation of Periplaneta americana reveal a comprehensive cockroach allergen profile.</title>
        <authorList>
            <person name="Wang L."/>
            <person name="Xiong Q."/>
            <person name="Saelim N."/>
            <person name="Wang L."/>
            <person name="Nong W."/>
            <person name="Wan A.T."/>
            <person name="Shi M."/>
            <person name="Liu X."/>
            <person name="Cao Q."/>
            <person name="Hui J.H.L."/>
            <person name="Sookrung N."/>
            <person name="Leung T.F."/>
            <person name="Tungtrongchitr A."/>
            <person name="Tsui S.K.W."/>
        </authorList>
    </citation>
    <scope>NUCLEOTIDE SEQUENCE [LARGE SCALE GENOMIC DNA]</scope>
    <source>
        <strain evidence="2">PWHHKU_190912</strain>
    </source>
</reference>
<evidence type="ECO:0000256" key="1">
    <source>
        <dbReference type="SAM" id="MobiDB-lite"/>
    </source>
</evidence>
<protein>
    <submittedName>
        <fullName evidence="2">Uncharacterized protein</fullName>
    </submittedName>
</protein>
<gene>
    <name evidence="2" type="ORF">ANN_03298</name>
</gene>
<proteinExistence type="predicted"/>
<feature type="compositionally biased region" description="Basic and acidic residues" evidence="1">
    <location>
        <begin position="312"/>
        <end position="321"/>
    </location>
</feature>
<evidence type="ECO:0000313" key="2">
    <source>
        <dbReference type="EMBL" id="KAJ4451824.1"/>
    </source>
</evidence>
<sequence>MASSWVHDRPRTGKTIEEEVYVNELSNTDLARRMDVCAALLTTFDTIPKRSKSFCLHLSCFDWNLAQFIYSATNIKGLLTPTRNIRSRGGDEYFSNTAATKFARSPTPSRNIRSGGEDENIEYAAAYHVEPPIIKRGGPQAKFGDSSSRSKRRKAQNVRKSAEIAKNLTFAAKINWYQKLVKKVVKWLLVFLASFYASRKHCAAAKKKTAQEANLNFNAAVSQAPGDIFAPVWAHSYTAMFSSGKKTGATLVADFRALFTPEHDRLTLCPQHGSEGMSVVADSIFNTKIARMHAAPTICFVIHTPSSGRSGNKSEARKETENEGTDMDNP</sequence>
<dbReference type="EMBL" id="JAJSOF020000001">
    <property type="protein sequence ID" value="KAJ4451824.1"/>
    <property type="molecule type" value="Genomic_DNA"/>
</dbReference>
<dbReference type="Proteomes" id="UP001148838">
    <property type="component" value="Unassembled WGS sequence"/>
</dbReference>